<name>A0AA87MTU2_9LEPT</name>
<proteinExistence type="predicted"/>
<comment type="caution">
    <text evidence="1">The sequence shown here is derived from an EMBL/GenBank/DDBJ whole genome shotgun (WGS) entry which is preliminary data.</text>
</comment>
<dbReference type="EMBL" id="AKWM02000004">
    <property type="protein sequence ID" value="EKS01996.1"/>
    <property type="molecule type" value="Genomic_DNA"/>
</dbReference>
<evidence type="ECO:0000313" key="2">
    <source>
        <dbReference type="Proteomes" id="UP000001343"/>
    </source>
</evidence>
<protein>
    <submittedName>
        <fullName evidence="1">Uncharacterized protein</fullName>
    </submittedName>
</protein>
<organism evidence="1 2">
    <name type="scientific">Leptospira mayottensis 200901122</name>
    <dbReference type="NCBI Taxonomy" id="1193010"/>
    <lineage>
        <taxon>Bacteria</taxon>
        <taxon>Pseudomonadati</taxon>
        <taxon>Spirochaetota</taxon>
        <taxon>Spirochaetia</taxon>
        <taxon>Leptospirales</taxon>
        <taxon>Leptospiraceae</taxon>
        <taxon>Leptospira</taxon>
    </lineage>
</organism>
<sequence length="41" mass="4648">MPKDENKPSDSKKLSLHPKVLKRTVLSAIGNEDIEFSFNSF</sequence>
<dbReference type="Proteomes" id="UP000001343">
    <property type="component" value="Unassembled WGS sequence"/>
</dbReference>
<gene>
    <name evidence="1" type="ORF">LEP1GSC125_0269</name>
</gene>
<reference evidence="1 2" key="1">
    <citation type="journal article" date="2014" name="Int. J. Syst. Evol. Microbiol.">
        <title>Leptospira mayottensis sp. nov., a pathogenic species of the genus Leptospira isolated from humans.</title>
        <authorList>
            <person name="Bourhy P."/>
            <person name="Collet L."/>
            <person name="Brisse S."/>
            <person name="Picardeau M."/>
        </authorList>
    </citation>
    <scope>NUCLEOTIDE SEQUENCE [LARGE SCALE GENOMIC DNA]</scope>
    <source>
        <strain evidence="1 2">200901122</strain>
    </source>
</reference>
<dbReference type="AlphaFoldDB" id="A0AA87MTU2"/>
<accession>A0AA87MTU2</accession>
<evidence type="ECO:0000313" key="1">
    <source>
        <dbReference type="EMBL" id="EKS01996.1"/>
    </source>
</evidence>